<protein>
    <recommendedName>
        <fullName evidence="5">Retrotransposon Copia-like N-terminal domain-containing protein</fullName>
    </recommendedName>
</protein>
<dbReference type="Pfam" id="PF22936">
    <property type="entry name" value="Pol_BBD"/>
    <property type="match status" value="1"/>
</dbReference>
<evidence type="ECO:0000259" key="2">
    <source>
        <dbReference type="Pfam" id="PF22936"/>
    </source>
</evidence>
<evidence type="ECO:0000313" key="4">
    <source>
        <dbReference type="EMBL" id="KAL0324617.1"/>
    </source>
</evidence>
<reference evidence="4" key="2">
    <citation type="journal article" date="2024" name="Plant">
        <title>Genomic evolution and insights into agronomic trait innovations of Sesamum species.</title>
        <authorList>
            <person name="Miao H."/>
            <person name="Wang L."/>
            <person name="Qu L."/>
            <person name="Liu H."/>
            <person name="Sun Y."/>
            <person name="Le M."/>
            <person name="Wang Q."/>
            <person name="Wei S."/>
            <person name="Zheng Y."/>
            <person name="Lin W."/>
            <person name="Duan Y."/>
            <person name="Cao H."/>
            <person name="Xiong S."/>
            <person name="Wang X."/>
            <person name="Wei L."/>
            <person name="Li C."/>
            <person name="Ma Q."/>
            <person name="Ju M."/>
            <person name="Zhao R."/>
            <person name="Li G."/>
            <person name="Mu C."/>
            <person name="Tian Q."/>
            <person name="Mei H."/>
            <person name="Zhang T."/>
            <person name="Gao T."/>
            <person name="Zhang H."/>
        </authorList>
    </citation>
    <scope>NUCLEOTIDE SEQUENCE</scope>
    <source>
        <strain evidence="4">KEN8</strain>
    </source>
</reference>
<dbReference type="AlphaFoldDB" id="A0AAW2LZ76"/>
<evidence type="ECO:0000259" key="3">
    <source>
        <dbReference type="Pfam" id="PF25597"/>
    </source>
</evidence>
<feature type="domain" description="Retroviral polymerase SH3-like" evidence="3">
    <location>
        <begin position="312"/>
        <end position="339"/>
    </location>
</feature>
<organism evidence="4">
    <name type="scientific">Sesamum calycinum</name>
    <dbReference type="NCBI Taxonomy" id="2727403"/>
    <lineage>
        <taxon>Eukaryota</taxon>
        <taxon>Viridiplantae</taxon>
        <taxon>Streptophyta</taxon>
        <taxon>Embryophyta</taxon>
        <taxon>Tracheophyta</taxon>
        <taxon>Spermatophyta</taxon>
        <taxon>Magnoliopsida</taxon>
        <taxon>eudicotyledons</taxon>
        <taxon>Gunneridae</taxon>
        <taxon>Pentapetalae</taxon>
        <taxon>asterids</taxon>
        <taxon>lamiids</taxon>
        <taxon>Lamiales</taxon>
        <taxon>Pedaliaceae</taxon>
        <taxon>Sesamum</taxon>
    </lineage>
</organism>
<proteinExistence type="predicted"/>
<dbReference type="EMBL" id="JACGWM010000015">
    <property type="protein sequence ID" value="KAL0324617.1"/>
    <property type="molecule type" value="Genomic_DNA"/>
</dbReference>
<dbReference type="InterPro" id="IPR057670">
    <property type="entry name" value="SH3_retrovirus"/>
</dbReference>
<comment type="caution">
    <text evidence="4">The sequence shown here is derived from an EMBL/GenBank/DDBJ whole genome shotgun (WGS) entry which is preliminary data.</text>
</comment>
<dbReference type="PANTHER" id="PTHR37610">
    <property type="entry name" value="CCHC-TYPE DOMAIN-CONTAINING PROTEIN"/>
    <property type="match status" value="1"/>
</dbReference>
<dbReference type="Pfam" id="PF25597">
    <property type="entry name" value="SH3_retrovirus"/>
    <property type="match status" value="1"/>
</dbReference>
<dbReference type="Pfam" id="PF14244">
    <property type="entry name" value="Retrotran_gag_3"/>
    <property type="match status" value="1"/>
</dbReference>
<evidence type="ECO:0008006" key="5">
    <source>
        <dbReference type="Google" id="ProtNLM"/>
    </source>
</evidence>
<dbReference type="InterPro" id="IPR054722">
    <property type="entry name" value="PolX-like_BBD"/>
</dbReference>
<sequence>MATEAAIQTINTISVSDFLKSEALQLHSSEHPGMMLVSMPLDGKNFLSWSRAVRRALGAKSKLDFITGTCAKPVGDPELLQQWTRVDCHDKSTYFKLHGVPKWYKELNEQKNKSVEGANRVNVVQGPELKLQKEVQSEDKPSINDMVVELMKMLKKLPIDHIQAICSEYFAGMHYCTFTGIEHLNPSSWILDSGATSHMCSDVNAFHTLSKSSLTSSIYLPDGTSTQVKQSGHISLSNGLILKDVLYVPTFQSNLISDRMTSEMVAVAKQTKHLYVLNKQSFDVAFIKWFLPVSSNFVSRVIESDALLWYKRLYDLDTNKLIVSRDVIFHENTFPLQSPSIQALDTTLPLVPNTEVIPDVIRTLTVHISSPQSTDHMSYTSVLAIASPSLAHDSIS</sequence>
<feature type="domain" description="Retrovirus-related Pol polyprotein from transposon TNT 1-94-like beta-barrel" evidence="2">
    <location>
        <begin position="189"/>
        <end position="257"/>
    </location>
</feature>
<dbReference type="InterPro" id="IPR029472">
    <property type="entry name" value="Copia-like_N"/>
</dbReference>
<accession>A0AAW2LZ76</accession>
<dbReference type="PANTHER" id="PTHR37610:SF40">
    <property type="entry name" value="OS01G0909600 PROTEIN"/>
    <property type="match status" value="1"/>
</dbReference>
<name>A0AAW2LZ76_9LAMI</name>
<evidence type="ECO:0000259" key="1">
    <source>
        <dbReference type="Pfam" id="PF14244"/>
    </source>
</evidence>
<reference evidence="4" key="1">
    <citation type="submission" date="2020-06" db="EMBL/GenBank/DDBJ databases">
        <authorList>
            <person name="Li T."/>
            <person name="Hu X."/>
            <person name="Zhang T."/>
            <person name="Song X."/>
            <person name="Zhang H."/>
            <person name="Dai N."/>
            <person name="Sheng W."/>
            <person name="Hou X."/>
            <person name="Wei L."/>
        </authorList>
    </citation>
    <scope>NUCLEOTIDE SEQUENCE</scope>
    <source>
        <strain evidence="4">KEN8</strain>
        <tissue evidence="4">Leaf</tissue>
    </source>
</reference>
<feature type="domain" description="Retrotransposon Copia-like N-terminal" evidence="1">
    <location>
        <begin position="27"/>
        <end position="73"/>
    </location>
</feature>
<gene>
    <name evidence="4" type="ORF">Scaly_2428800</name>
</gene>